<dbReference type="AlphaFoldDB" id="E3GGI4"/>
<dbReference type="HOGENOM" id="CLU_025374_0_0_9"/>
<evidence type="ECO:0000313" key="2">
    <source>
        <dbReference type="Proteomes" id="UP000006873"/>
    </source>
</evidence>
<dbReference type="Pfam" id="PF05045">
    <property type="entry name" value="RgpF"/>
    <property type="match status" value="1"/>
</dbReference>
<gene>
    <name evidence="1" type="ordered locus">ELI_3842</name>
</gene>
<dbReference type="GeneID" id="68364739"/>
<keyword evidence="2" id="KW-1185">Reference proteome</keyword>
<sequence length="627" mass="74146">MLFCEKNRHRLAIFFFYDKDGIVDDYIMYLLQDLKMNVDEILIACNGKVCQEGKEKFKSITSNILIRENIGFDVWAYKESLAYYGWDKLEEFDEVVMLNFTIMGPIYPFSEMFSIMDQKDLDFWGCTKHHKIPFDPFGRLSCGYIPEHIQSHFIAVRKSMLQSESFKNYWENMPMINDYFDAICCHEAIFTQTFEKKGFSWDVYVGTDDLREYTYYPLQMVPRELVENRRCPIIKRRSFFHNFSDYLDYTAGEPAYELMEYIEHFTTYDTNLIWQNILRTMHQADFKRALQLNYILSSEFSYDSKKILCEKRIAAIFHLYFEDLIDETYRYLSSMPEEADIYITTDTEPKKKLIQEKFKDFSCRNFKVILIQNRGRDVSALLVATKAFIMNYDYVCFAHDKKVTQTKPYSIGGAFAYKCFENTLQNKNFVLNIINAFEKNPRLGMLMPAPPNNGPYYPTLGNEWMCNYEVTKNLIDELGIKVPMDPGKEPISPLGTMFWFRPKALKVLFDKNWEYSDFPEEPNKVDGTLLHAIERAYGLIVQSEGFYPAWVYSDKYAKIEITDFQYMLSEINKICFAHGLPGNFVDLRNSLPRRLNMKALPLKDRIYLKAKKILPRKLKHVFKLLKH</sequence>
<dbReference type="KEGG" id="elm:ELI_3842"/>
<protein>
    <recommendedName>
        <fullName evidence="3">Rhamnan synthesis protein F</fullName>
    </recommendedName>
</protein>
<dbReference type="Proteomes" id="UP000006873">
    <property type="component" value="Chromosome"/>
</dbReference>
<evidence type="ECO:0000313" key="1">
    <source>
        <dbReference type="EMBL" id="ADO38789.1"/>
    </source>
</evidence>
<evidence type="ECO:0008006" key="3">
    <source>
        <dbReference type="Google" id="ProtNLM"/>
    </source>
</evidence>
<reference key="1">
    <citation type="submission" date="2010-09" db="EMBL/GenBank/DDBJ databases">
        <authorList>
            <person name="Roh H."/>
            <person name="Ko H.-J."/>
            <person name="Kim D."/>
            <person name="Choi D.G."/>
            <person name="Park S."/>
            <person name="Kim S."/>
            <person name="Kim K.H."/>
            <person name="Chang I.S."/>
            <person name="Choi I.-G."/>
        </authorList>
    </citation>
    <scope>NUCLEOTIDE SEQUENCE</scope>
    <source>
        <strain>KIST612</strain>
    </source>
</reference>
<accession>E3GGI4</accession>
<proteinExistence type="predicted"/>
<dbReference type="EMBL" id="CP002273">
    <property type="protein sequence ID" value="ADO38789.1"/>
    <property type="molecule type" value="Genomic_DNA"/>
</dbReference>
<dbReference type="RefSeq" id="WP_013382096.1">
    <property type="nucleotide sequence ID" value="NC_014624.2"/>
</dbReference>
<organism evidence="1 2">
    <name type="scientific">Eubacterium callanderi</name>
    <dbReference type="NCBI Taxonomy" id="53442"/>
    <lineage>
        <taxon>Bacteria</taxon>
        <taxon>Bacillati</taxon>
        <taxon>Bacillota</taxon>
        <taxon>Clostridia</taxon>
        <taxon>Eubacteriales</taxon>
        <taxon>Eubacteriaceae</taxon>
        <taxon>Eubacterium</taxon>
    </lineage>
</organism>
<dbReference type="InterPro" id="IPR007739">
    <property type="entry name" value="RgpF"/>
</dbReference>
<dbReference type="eggNOG" id="COG3754">
    <property type="taxonomic scope" value="Bacteria"/>
</dbReference>
<reference evidence="1 2" key="2">
    <citation type="journal article" date="2011" name="J. Bacteriol.">
        <title>Complete genome sequence of a carbon monoxide-utilizing acetogen, Eubacterium limosum KIST612.</title>
        <authorList>
            <person name="Roh H."/>
            <person name="Ko H.J."/>
            <person name="Kim D."/>
            <person name="Choi D.G."/>
            <person name="Park S."/>
            <person name="Kim S."/>
            <person name="Chang I.S."/>
            <person name="Choi I.G."/>
        </authorList>
    </citation>
    <scope>NUCLEOTIDE SEQUENCE [LARGE SCALE GENOMIC DNA]</scope>
    <source>
        <strain evidence="1 2">KIST612</strain>
    </source>
</reference>
<name>E3GGI4_9FIRM</name>